<accession>A0A9D1N328</accession>
<dbReference type="AlphaFoldDB" id="A0A9D1N328"/>
<dbReference type="InterPro" id="IPR023833">
    <property type="entry name" value="Signal_pept_SipW-depend-type"/>
</dbReference>
<comment type="caution">
    <text evidence="2">The sequence shown here is derived from an EMBL/GenBank/DDBJ whole genome shotgun (WGS) entry which is preliminary data.</text>
</comment>
<reference evidence="2" key="2">
    <citation type="journal article" date="2021" name="PeerJ">
        <title>Extensive microbial diversity within the chicken gut microbiome revealed by metagenomics and culture.</title>
        <authorList>
            <person name="Gilroy R."/>
            <person name="Ravi A."/>
            <person name="Getino M."/>
            <person name="Pursley I."/>
            <person name="Horton D.L."/>
            <person name="Alikhan N.F."/>
            <person name="Baker D."/>
            <person name="Gharbi K."/>
            <person name="Hall N."/>
            <person name="Watson M."/>
            <person name="Adriaenssens E.M."/>
            <person name="Foster-Nyarko E."/>
            <person name="Jarju S."/>
            <person name="Secka A."/>
            <person name="Antonio M."/>
            <person name="Oren A."/>
            <person name="Chaudhuri R.R."/>
            <person name="La Ragione R."/>
            <person name="Hildebrand F."/>
            <person name="Pallen M.J."/>
        </authorList>
    </citation>
    <scope>NUCLEOTIDE SEQUENCE</scope>
    <source>
        <strain evidence="2">ChiGjej2B2-16831</strain>
    </source>
</reference>
<sequence length="181" mass="19228">MRNRKRIVIAAVCAALVAMLAATGAIAWLTDQTEEVKNTFTVGNIDIDLAETADDFKMVPGNDIAKDPVVTVKAGSEDCWLFVKIDESANLAGFIAYEVAEGWTALEGEDGVYYREVAAAEEDAAFSVLAGDTVHVLDTVTKEQMDALTQETYPTLAFTAYAVQKANLADAAAAWAAAQGA</sequence>
<evidence type="ECO:0008006" key="4">
    <source>
        <dbReference type="Google" id="ProtNLM"/>
    </source>
</evidence>
<dbReference type="NCBIfam" id="TIGR04088">
    <property type="entry name" value="cognate_SipW"/>
    <property type="match status" value="1"/>
</dbReference>
<dbReference type="EMBL" id="DVNZ01000117">
    <property type="protein sequence ID" value="HIU94232.1"/>
    <property type="molecule type" value="Genomic_DNA"/>
</dbReference>
<gene>
    <name evidence="2" type="ORF">IAD24_03650</name>
</gene>
<reference evidence="2" key="1">
    <citation type="submission" date="2020-10" db="EMBL/GenBank/DDBJ databases">
        <authorList>
            <person name="Gilroy R."/>
        </authorList>
    </citation>
    <scope>NUCLEOTIDE SEQUENCE</scope>
    <source>
        <strain evidence="2">ChiGjej2B2-16831</strain>
    </source>
</reference>
<protein>
    <recommendedName>
        <fullName evidence="4">SipW-cognate class signal peptide</fullName>
    </recommendedName>
</protein>
<dbReference type="Proteomes" id="UP000824128">
    <property type="component" value="Unassembled WGS sequence"/>
</dbReference>
<feature type="chain" id="PRO_5038431944" description="SipW-cognate class signal peptide" evidence="1">
    <location>
        <begin position="28"/>
        <end position="181"/>
    </location>
</feature>
<keyword evidence="1" id="KW-0732">Signal</keyword>
<feature type="signal peptide" evidence="1">
    <location>
        <begin position="1"/>
        <end position="27"/>
    </location>
</feature>
<proteinExistence type="predicted"/>
<evidence type="ECO:0000313" key="3">
    <source>
        <dbReference type="Proteomes" id="UP000824128"/>
    </source>
</evidence>
<name>A0A9D1N328_9FIRM</name>
<evidence type="ECO:0000256" key="1">
    <source>
        <dbReference type="SAM" id="SignalP"/>
    </source>
</evidence>
<organism evidence="2 3">
    <name type="scientific">Candidatus Aphodomorpha intestinavium</name>
    <dbReference type="NCBI Taxonomy" id="2840672"/>
    <lineage>
        <taxon>Bacteria</taxon>
        <taxon>Bacillati</taxon>
        <taxon>Bacillota</taxon>
        <taxon>Clostridia</taxon>
        <taxon>Eubacteriales</taxon>
        <taxon>Candidatus Aphodomorpha</taxon>
    </lineage>
</organism>
<evidence type="ECO:0000313" key="2">
    <source>
        <dbReference type="EMBL" id="HIU94232.1"/>
    </source>
</evidence>